<dbReference type="PANTHER" id="PTHR23421">
    <property type="entry name" value="BETA-GALACTOSIDASE RELATED"/>
    <property type="match status" value="1"/>
</dbReference>
<evidence type="ECO:0000256" key="1">
    <source>
        <dbReference type="ARBA" id="ARBA00022801"/>
    </source>
</evidence>
<feature type="domain" description="Beta-galactosidase galactose-binding" evidence="5">
    <location>
        <begin position="179"/>
        <end position="237"/>
    </location>
</feature>
<dbReference type="PATRIC" id="fig|1339314.3.peg.870"/>
<dbReference type="InterPro" id="IPR048913">
    <property type="entry name" value="BetaGal_gal-bd"/>
</dbReference>
<dbReference type="SUPFAM" id="SSF49785">
    <property type="entry name" value="Galactose-binding domain-like"/>
    <property type="match status" value="1"/>
</dbReference>
<evidence type="ECO:0000256" key="2">
    <source>
        <dbReference type="ARBA" id="ARBA00023295"/>
    </source>
</evidence>
<dbReference type="InterPro" id="IPR048912">
    <property type="entry name" value="BetaGal1-like_ABD1"/>
</dbReference>
<feature type="domain" description="Beta-galactosidase 1-like first all-beta" evidence="4">
    <location>
        <begin position="48"/>
        <end position="158"/>
    </location>
</feature>
<dbReference type="AlphaFoldDB" id="A0A016ECZ0"/>
<dbReference type="RefSeq" id="WP_005784583.1">
    <property type="nucleotide sequence ID" value="NZ_JGDS01000034.1"/>
</dbReference>
<sequence>MRKQAIVCVLLLGAALAFAAPVRAQQIEITEMAGLAQIFGEAQDNDVPLSMNDMDMVSGGYLLYETEVEANGEEAVLAVENIRDYAAVYVGEKRYGELSDTHKELTLALPEGTHKLQLYVENIGRITYGPEILDNTRGLWGVITYADNELDGWTMTPIEVKECAVGELIYEAFKPTEMPGFFKGTFSLDASREVHLNMSGWGMGEVWVNNEFVGTYWENNLQQSIQVPAGNLKEGENTVVVFELKNNGNSSLSLSDKIVFK</sequence>
<dbReference type="Proteomes" id="UP000020938">
    <property type="component" value="Unassembled WGS sequence"/>
</dbReference>
<feature type="signal peptide" evidence="3">
    <location>
        <begin position="1"/>
        <end position="19"/>
    </location>
</feature>
<dbReference type="GO" id="GO:0005975">
    <property type="term" value="P:carbohydrate metabolic process"/>
    <property type="evidence" value="ECO:0007669"/>
    <property type="project" value="InterPro"/>
</dbReference>
<organism evidence="6 7">
    <name type="scientific">Bacteroides fragilis str. 3976T8</name>
    <dbReference type="NCBI Taxonomy" id="1339314"/>
    <lineage>
        <taxon>Bacteria</taxon>
        <taxon>Pseudomonadati</taxon>
        <taxon>Bacteroidota</taxon>
        <taxon>Bacteroidia</taxon>
        <taxon>Bacteroidales</taxon>
        <taxon>Bacteroidaceae</taxon>
        <taxon>Bacteroides</taxon>
    </lineage>
</organism>
<gene>
    <name evidence="6" type="ORF">M123_0625</name>
</gene>
<evidence type="ECO:0000313" key="6">
    <source>
        <dbReference type="EMBL" id="EXZ74976.1"/>
    </source>
</evidence>
<evidence type="ECO:0000256" key="3">
    <source>
        <dbReference type="SAM" id="SignalP"/>
    </source>
</evidence>
<evidence type="ECO:0000259" key="4">
    <source>
        <dbReference type="Pfam" id="PF21317"/>
    </source>
</evidence>
<dbReference type="InterPro" id="IPR008979">
    <property type="entry name" value="Galactose-bd-like_sf"/>
</dbReference>
<keyword evidence="3" id="KW-0732">Signal</keyword>
<dbReference type="InterPro" id="IPR001944">
    <property type="entry name" value="Glycoside_Hdrlase_35"/>
</dbReference>
<evidence type="ECO:0000313" key="7">
    <source>
        <dbReference type="Proteomes" id="UP000020938"/>
    </source>
</evidence>
<dbReference type="EMBL" id="JGDS01000034">
    <property type="protein sequence ID" value="EXZ74976.1"/>
    <property type="molecule type" value="Genomic_DNA"/>
</dbReference>
<proteinExistence type="predicted"/>
<dbReference type="Pfam" id="PF21467">
    <property type="entry name" value="BetaGal_gal-bd"/>
    <property type="match status" value="1"/>
</dbReference>
<evidence type="ECO:0000259" key="5">
    <source>
        <dbReference type="Pfam" id="PF21467"/>
    </source>
</evidence>
<name>A0A016ECZ0_BACFG</name>
<dbReference type="Pfam" id="PF21317">
    <property type="entry name" value="BetaGal_ABD_1"/>
    <property type="match status" value="1"/>
</dbReference>
<feature type="chain" id="PRO_5001482397" evidence="3">
    <location>
        <begin position="20"/>
        <end position="261"/>
    </location>
</feature>
<dbReference type="GO" id="GO:0004553">
    <property type="term" value="F:hydrolase activity, hydrolyzing O-glycosyl compounds"/>
    <property type="evidence" value="ECO:0007669"/>
    <property type="project" value="InterPro"/>
</dbReference>
<keyword evidence="2" id="KW-0326">Glycosidase</keyword>
<comment type="caution">
    <text evidence="6">The sequence shown here is derived from an EMBL/GenBank/DDBJ whole genome shotgun (WGS) entry which is preliminary data.</text>
</comment>
<keyword evidence="1" id="KW-0378">Hydrolase</keyword>
<dbReference type="Gene3D" id="2.60.120.260">
    <property type="entry name" value="Galactose-binding domain-like"/>
    <property type="match status" value="1"/>
</dbReference>
<reference evidence="6 7" key="1">
    <citation type="submission" date="2014-02" db="EMBL/GenBank/DDBJ databases">
        <authorList>
            <person name="Sears C."/>
            <person name="Carroll K."/>
            <person name="Sack B.R."/>
            <person name="Qadri F."/>
            <person name="Myers L.L."/>
            <person name="Chung G.-T."/>
            <person name="Escheverria P."/>
            <person name="Fraser C.M."/>
            <person name="Sadzewicz L."/>
            <person name="Shefchek K.A."/>
            <person name="Tallon L."/>
            <person name="Das S.P."/>
            <person name="Daugherty S."/>
            <person name="Mongodin E.F."/>
        </authorList>
    </citation>
    <scope>NUCLEOTIDE SEQUENCE [LARGE SCALE GENOMIC DNA]</scope>
    <source>
        <strain evidence="6 7">3976T8</strain>
    </source>
</reference>
<accession>A0A016ECZ0</accession>
<protein>
    <submittedName>
        <fullName evidence="6">Beta-galactosidase jelly roll domain protein</fullName>
    </submittedName>
</protein>